<evidence type="ECO:0000256" key="5">
    <source>
        <dbReference type="SAM" id="MobiDB-lite"/>
    </source>
</evidence>
<comment type="similarity">
    <text evidence="1">Belongs to the glycosyl hydrolase 72 family.</text>
</comment>
<dbReference type="PANTHER" id="PTHR31468">
    <property type="entry name" value="1,3-BETA-GLUCANOSYLTRANSFERASE GAS1"/>
    <property type="match status" value="1"/>
</dbReference>
<evidence type="ECO:0000313" key="6">
    <source>
        <dbReference type="EMBL" id="KAF0698870.1"/>
    </source>
</evidence>
<dbReference type="PANTHER" id="PTHR31468:SF2">
    <property type="entry name" value="1,3-BETA-GLUCANOSYLTRANSFERASE GAS1"/>
    <property type="match status" value="1"/>
</dbReference>
<keyword evidence="3" id="KW-1015">Disulfide bond</keyword>
<feature type="region of interest" description="Disordered" evidence="5">
    <location>
        <begin position="447"/>
        <end position="477"/>
    </location>
</feature>
<dbReference type="InterPro" id="IPR004886">
    <property type="entry name" value="Glucanosyltransferase"/>
</dbReference>
<name>A0A485KR86_9STRA</name>
<proteinExistence type="inferred from homology"/>
<protein>
    <submittedName>
        <fullName evidence="7">Aste57867_10547 protein</fullName>
    </submittedName>
</protein>
<dbReference type="InterPro" id="IPR017853">
    <property type="entry name" value="GH"/>
</dbReference>
<dbReference type="EMBL" id="VJMH01005215">
    <property type="protein sequence ID" value="KAF0698870.1"/>
    <property type="molecule type" value="Genomic_DNA"/>
</dbReference>
<dbReference type="Gene3D" id="3.20.20.80">
    <property type="entry name" value="Glycosidases"/>
    <property type="match status" value="1"/>
</dbReference>
<evidence type="ECO:0000256" key="4">
    <source>
        <dbReference type="ARBA" id="ARBA00023180"/>
    </source>
</evidence>
<gene>
    <name evidence="7" type="primary">Aste57867_10547</name>
    <name evidence="6" type="ORF">As57867_010507</name>
    <name evidence="7" type="ORF">ASTE57867_10547</name>
</gene>
<sequence>MMKPSFSVGYMAAVLTSTMVDALNPIEIVGTHLFEVGSGAPFQVKGVDYNPRPNVVASDVNGVDYFTDDYEYSWRAHIDDFVALGVNSIRLYSVDPTQSHDKFMCALSAAGIYVTVELSSTCANCAITSAAYPACYPPQLKTRGQQIISAFAKYSNVLSFTAGNEVNNLVGNWTTNAPCQKKFVRDMRAYIDGCASGIRRIPVGVVLADRDRKNNTLYYSCRTDPSDTLENVEWFGLNAYQQCDPLASLAPQTIGTGYRNLLDNFQSYQLPIPSLLTQYGCLAPDFPTINGYAAQRTWVDAGWLLSADFVNVFAGGYAYEFSTENDKSLSDAPFPFTAFGNQNYGLGYFDPVTCDASTNAPCTYKRMPNFDLLATQYNQSSAASLPTKTAYAPAFTAFPACPPTAAALKSVVWPSDATANMVCPDLSQEALCAGDVLFTGMGRTLPPSNKTVAPLPPTVAPKSTPATTKPGATKPNAGHAASVSGIFVGGVVMHALMQS</sequence>
<organism evidence="7 8">
    <name type="scientific">Aphanomyces stellatus</name>
    <dbReference type="NCBI Taxonomy" id="120398"/>
    <lineage>
        <taxon>Eukaryota</taxon>
        <taxon>Sar</taxon>
        <taxon>Stramenopiles</taxon>
        <taxon>Oomycota</taxon>
        <taxon>Saprolegniomycetes</taxon>
        <taxon>Saprolegniales</taxon>
        <taxon>Verrucalvaceae</taxon>
        <taxon>Aphanomyces</taxon>
    </lineage>
</organism>
<evidence type="ECO:0000313" key="7">
    <source>
        <dbReference type="EMBL" id="VFT87420.1"/>
    </source>
</evidence>
<evidence type="ECO:0000256" key="2">
    <source>
        <dbReference type="ARBA" id="ARBA00022729"/>
    </source>
</evidence>
<evidence type="ECO:0000256" key="3">
    <source>
        <dbReference type="ARBA" id="ARBA00023157"/>
    </source>
</evidence>
<reference evidence="6" key="2">
    <citation type="submission" date="2019-06" db="EMBL/GenBank/DDBJ databases">
        <title>Genomics analysis of Aphanomyces spp. identifies a new class of oomycete effector associated with host adaptation.</title>
        <authorList>
            <person name="Gaulin E."/>
        </authorList>
    </citation>
    <scope>NUCLEOTIDE SEQUENCE</scope>
    <source>
        <strain evidence="6">CBS 578.67</strain>
    </source>
</reference>
<dbReference type="GO" id="GO:0034411">
    <property type="term" value="P:cell wall (1-&gt;3)-beta-D-glucan biosynthetic process"/>
    <property type="evidence" value="ECO:0007669"/>
    <property type="project" value="TreeGrafter"/>
</dbReference>
<evidence type="ECO:0000313" key="8">
    <source>
        <dbReference type="Proteomes" id="UP000332933"/>
    </source>
</evidence>
<reference evidence="7 8" key="1">
    <citation type="submission" date="2019-03" db="EMBL/GenBank/DDBJ databases">
        <authorList>
            <person name="Gaulin E."/>
            <person name="Dumas B."/>
        </authorList>
    </citation>
    <scope>NUCLEOTIDE SEQUENCE [LARGE SCALE GENOMIC DNA]</scope>
    <source>
        <strain evidence="7">CBS 568.67</strain>
    </source>
</reference>
<keyword evidence="8" id="KW-1185">Reference proteome</keyword>
<dbReference type="AlphaFoldDB" id="A0A485KR86"/>
<keyword evidence="4" id="KW-0325">Glycoprotein</keyword>
<dbReference type="SUPFAM" id="SSF51445">
    <property type="entry name" value="(Trans)glycosidases"/>
    <property type="match status" value="1"/>
</dbReference>
<keyword evidence="2" id="KW-0732">Signal</keyword>
<evidence type="ECO:0000256" key="1">
    <source>
        <dbReference type="ARBA" id="ARBA00007528"/>
    </source>
</evidence>
<dbReference type="EMBL" id="CAADRA010005236">
    <property type="protein sequence ID" value="VFT87420.1"/>
    <property type="molecule type" value="Genomic_DNA"/>
</dbReference>
<feature type="compositionally biased region" description="Low complexity" evidence="5">
    <location>
        <begin position="460"/>
        <end position="475"/>
    </location>
</feature>
<accession>A0A485KR86</accession>
<dbReference type="Proteomes" id="UP000332933">
    <property type="component" value="Unassembled WGS sequence"/>
</dbReference>
<dbReference type="GO" id="GO:0005886">
    <property type="term" value="C:plasma membrane"/>
    <property type="evidence" value="ECO:0007669"/>
    <property type="project" value="TreeGrafter"/>
</dbReference>
<dbReference type="Pfam" id="PF03198">
    <property type="entry name" value="Glyco_hydro_72"/>
    <property type="match status" value="1"/>
</dbReference>
<dbReference type="OrthoDB" id="421038at2759"/>
<dbReference type="GO" id="GO:0042124">
    <property type="term" value="F:1,3-beta-glucanosyltransferase activity"/>
    <property type="evidence" value="ECO:0007669"/>
    <property type="project" value="TreeGrafter"/>
</dbReference>